<dbReference type="EMBL" id="GL832964">
    <property type="protein sequence ID" value="EGD72585.1"/>
    <property type="molecule type" value="Genomic_DNA"/>
</dbReference>
<dbReference type="KEGG" id="sre:PTSG_12157"/>
<dbReference type="AlphaFoldDB" id="F2U877"/>
<keyword evidence="2" id="KW-1185">Reference proteome</keyword>
<sequence length="61" mass="6588">MTTMARSEEWREEAVLRLAVQVRVASSPLTSRSSAVTPCYPNCIPKAVPSTLLIALGEVTV</sequence>
<proteinExistence type="predicted"/>
<organism evidence="2">
    <name type="scientific">Salpingoeca rosetta (strain ATCC 50818 / BSB-021)</name>
    <dbReference type="NCBI Taxonomy" id="946362"/>
    <lineage>
        <taxon>Eukaryota</taxon>
        <taxon>Choanoflagellata</taxon>
        <taxon>Craspedida</taxon>
        <taxon>Salpingoecidae</taxon>
        <taxon>Salpingoeca</taxon>
    </lineage>
</organism>
<evidence type="ECO:0000313" key="1">
    <source>
        <dbReference type="EMBL" id="EGD72585.1"/>
    </source>
</evidence>
<evidence type="ECO:0000313" key="2">
    <source>
        <dbReference type="Proteomes" id="UP000007799"/>
    </source>
</evidence>
<reference evidence="1" key="1">
    <citation type="submission" date="2009-08" db="EMBL/GenBank/DDBJ databases">
        <title>Annotation of Salpingoeca rosetta.</title>
        <authorList>
            <consortium name="The Broad Institute Genome Sequencing Platform"/>
            <person name="Russ C."/>
            <person name="Cuomo C."/>
            <person name="Burger G."/>
            <person name="Gray M.W."/>
            <person name="Holland P.W.H."/>
            <person name="King N."/>
            <person name="Lang F.B.F."/>
            <person name="Roger A.J."/>
            <person name="Ruiz-Trillo I."/>
            <person name="Young S.K."/>
            <person name="Zeng Q."/>
            <person name="Gargeya S."/>
            <person name="Alvarado L."/>
            <person name="Berlin A."/>
            <person name="Chapman S.B."/>
            <person name="Chen Z."/>
            <person name="Freedman E."/>
            <person name="Gellesch M."/>
            <person name="Goldberg J."/>
            <person name="Griggs A."/>
            <person name="Gujja S."/>
            <person name="Heilman E."/>
            <person name="Heiman D."/>
            <person name="Howarth C."/>
            <person name="Mehta T."/>
            <person name="Neiman D."/>
            <person name="Pearson M."/>
            <person name="Roberts A."/>
            <person name="Saif S."/>
            <person name="Shea T."/>
            <person name="Shenoy N."/>
            <person name="Sisk P."/>
            <person name="Stolte C."/>
            <person name="Sykes S."/>
            <person name="White J."/>
            <person name="Yandava C."/>
            <person name="Haas B."/>
            <person name="Nusbaum C."/>
            <person name="Birren B."/>
        </authorList>
    </citation>
    <scope>NUCLEOTIDE SEQUENCE [LARGE SCALE GENOMIC DNA]</scope>
    <source>
        <strain evidence="1">ATCC 50818</strain>
    </source>
</reference>
<gene>
    <name evidence="1" type="ORF">PTSG_12157</name>
</gene>
<dbReference type="InParanoid" id="F2U877"/>
<accession>F2U877</accession>
<dbReference type="GeneID" id="16074991"/>
<dbReference type="Proteomes" id="UP000007799">
    <property type="component" value="Unassembled WGS sequence"/>
</dbReference>
<name>F2U877_SALR5</name>
<dbReference type="RefSeq" id="XP_004994408.1">
    <property type="nucleotide sequence ID" value="XM_004994351.1"/>
</dbReference>
<protein>
    <submittedName>
        <fullName evidence="1">Uncharacterized protein</fullName>
    </submittedName>
</protein>